<evidence type="ECO:0000313" key="5">
    <source>
        <dbReference type="Proteomes" id="UP000655037"/>
    </source>
</evidence>
<feature type="transmembrane region" description="Helical" evidence="2">
    <location>
        <begin position="100"/>
        <end position="119"/>
    </location>
</feature>
<dbReference type="PROSITE" id="PS50887">
    <property type="entry name" value="GGDEF"/>
    <property type="match status" value="1"/>
</dbReference>
<feature type="transmembrane region" description="Helical" evidence="2">
    <location>
        <begin position="125"/>
        <end position="146"/>
    </location>
</feature>
<feature type="transmembrane region" description="Helical" evidence="2">
    <location>
        <begin position="189"/>
        <end position="211"/>
    </location>
</feature>
<dbReference type="PANTHER" id="PTHR46663:SF2">
    <property type="entry name" value="GGDEF DOMAIN-CONTAINING PROTEIN"/>
    <property type="match status" value="1"/>
</dbReference>
<dbReference type="InterPro" id="IPR000160">
    <property type="entry name" value="GGDEF_dom"/>
</dbReference>
<dbReference type="SUPFAM" id="SSF55073">
    <property type="entry name" value="Nucleotide cyclase"/>
    <property type="match status" value="1"/>
</dbReference>
<feature type="transmembrane region" description="Helical" evidence="2">
    <location>
        <begin position="69"/>
        <end position="88"/>
    </location>
</feature>
<feature type="region of interest" description="Disordered" evidence="1">
    <location>
        <begin position="382"/>
        <end position="403"/>
    </location>
</feature>
<evidence type="ECO:0000313" key="4">
    <source>
        <dbReference type="EMBL" id="MBF2713243.1"/>
    </source>
</evidence>
<accession>A0AAE2R7W1</accession>
<dbReference type="SMART" id="SM00267">
    <property type="entry name" value="GGDEF"/>
    <property type="match status" value="1"/>
</dbReference>
<gene>
    <name evidence="4" type="ORF">IEI95_003115</name>
</gene>
<keyword evidence="2" id="KW-0812">Transmembrane</keyword>
<name>A0AAE2R7W1_AGRVI</name>
<dbReference type="EMBL" id="JACXXJ020000003">
    <property type="protein sequence ID" value="MBF2713243.1"/>
    <property type="molecule type" value="Genomic_DNA"/>
</dbReference>
<organism evidence="4 5">
    <name type="scientific">Agrobacterium vitis</name>
    <name type="common">Rhizobium vitis</name>
    <dbReference type="NCBI Taxonomy" id="373"/>
    <lineage>
        <taxon>Bacteria</taxon>
        <taxon>Pseudomonadati</taxon>
        <taxon>Pseudomonadota</taxon>
        <taxon>Alphaproteobacteria</taxon>
        <taxon>Hyphomicrobiales</taxon>
        <taxon>Rhizobiaceae</taxon>
        <taxon>Rhizobium/Agrobacterium group</taxon>
        <taxon>Agrobacterium</taxon>
    </lineage>
</organism>
<evidence type="ECO:0000256" key="2">
    <source>
        <dbReference type="SAM" id="Phobius"/>
    </source>
</evidence>
<dbReference type="NCBIfam" id="TIGR00254">
    <property type="entry name" value="GGDEF"/>
    <property type="match status" value="1"/>
</dbReference>
<dbReference type="PANTHER" id="PTHR46663">
    <property type="entry name" value="DIGUANYLATE CYCLASE DGCT-RELATED"/>
    <property type="match status" value="1"/>
</dbReference>
<dbReference type="AlphaFoldDB" id="A0AAE2R7W1"/>
<feature type="transmembrane region" description="Helical" evidence="2">
    <location>
        <begin position="12"/>
        <end position="33"/>
    </location>
</feature>
<dbReference type="Gene3D" id="3.30.70.270">
    <property type="match status" value="1"/>
</dbReference>
<keyword evidence="2" id="KW-0472">Membrane</keyword>
<protein>
    <submittedName>
        <fullName evidence="4">Diguanylate cyclase</fullName>
    </submittedName>
</protein>
<evidence type="ECO:0000256" key="1">
    <source>
        <dbReference type="SAM" id="MobiDB-lite"/>
    </source>
</evidence>
<dbReference type="RefSeq" id="WP_194415879.1">
    <property type="nucleotide sequence ID" value="NZ_JACXXJ020000003.1"/>
</dbReference>
<proteinExistence type="predicted"/>
<dbReference type="CDD" id="cd01949">
    <property type="entry name" value="GGDEF"/>
    <property type="match status" value="1"/>
</dbReference>
<comment type="caution">
    <text evidence="4">The sequence shown here is derived from an EMBL/GenBank/DDBJ whole genome shotgun (WGS) entry which is preliminary data.</text>
</comment>
<dbReference type="InterPro" id="IPR029787">
    <property type="entry name" value="Nucleotide_cyclase"/>
</dbReference>
<sequence length="403" mass="43090">MDSLDHILKLDFITLFVVIGLLSLALTAIWGAIAWQHRGFDAARIWFCGCLAQAAGGICLLFQQGPQAPIVAAIANGFVIFGFWLFWAGVRRFHGKTTGLAVPIGISALCAGLTIALYSSHELIALLYALGQSAPMVAILMFLLGLKRRSVGAWISNVGLTIAILSHAIVVAMNVTILSSSGPVPDWSAAAALTMLGVMFSGLLLNFGLAVMTIDRLRGELTELANTDPLTGVLNRRGFEVWLASGVQEATSVHGILLFDLNDFKQINDRFGHKAGDDILVHFTRIVATLIGDRDMLVRSGGDEFIVLVPGADDHDCAKLAATINTTLAASPLLANGRQVHVSASIGTALWRHDHVMSVDEAFAQADAAMYAVKANRTRQTWTDEAEPRSKYGSSLGLAAQNS</sequence>
<reference evidence="4" key="1">
    <citation type="submission" date="2020-11" db="EMBL/GenBank/DDBJ databases">
        <title>Agrobacterium vitis strain K377 genome.</title>
        <authorList>
            <person name="Xi H."/>
        </authorList>
    </citation>
    <scope>NUCLEOTIDE SEQUENCE</scope>
    <source>
        <strain evidence="4">K377</strain>
    </source>
</reference>
<feature type="domain" description="GGDEF" evidence="3">
    <location>
        <begin position="252"/>
        <end position="385"/>
    </location>
</feature>
<dbReference type="Pfam" id="PF00990">
    <property type="entry name" value="GGDEF"/>
    <property type="match status" value="1"/>
</dbReference>
<feature type="transmembrane region" description="Helical" evidence="2">
    <location>
        <begin position="158"/>
        <end position="177"/>
    </location>
</feature>
<dbReference type="InterPro" id="IPR043128">
    <property type="entry name" value="Rev_trsase/Diguanyl_cyclase"/>
</dbReference>
<dbReference type="Proteomes" id="UP000655037">
    <property type="component" value="Unassembled WGS sequence"/>
</dbReference>
<keyword evidence="2" id="KW-1133">Transmembrane helix</keyword>
<evidence type="ECO:0000259" key="3">
    <source>
        <dbReference type="PROSITE" id="PS50887"/>
    </source>
</evidence>
<feature type="transmembrane region" description="Helical" evidence="2">
    <location>
        <begin position="45"/>
        <end position="63"/>
    </location>
</feature>
<dbReference type="InterPro" id="IPR052163">
    <property type="entry name" value="DGC-Regulatory_Protein"/>
</dbReference>